<dbReference type="SUPFAM" id="SSF53474">
    <property type="entry name" value="alpha/beta-Hydrolases"/>
    <property type="match status" value="1"/>
</dbReference>
<accession>A0ABX1H2T6</accession>
<evidence type="ECO:0008006" key="3">
    <source>
        <dbReference type="Google" id="ProtNLM"/>
    </source>
</evidence>
<proteinExistence type="predicted"/>
<gene>
    <name evidence="1" type="ORF">HFV08_15785</name>
</gene>
<dbReference type="InterPro" id="IPR029058">
    <property type="entry name" value="AB_hydrolase_fold"/>
</dbReference>
<dbReference type="RefSeq" id="WP_168539945.1">
    <property type="nucleotide sequence ID" value="NZ_JAAWWP010000008.1"/>
</dbReference>
<sequence length="280" mass="29489">MTATTTTTTDTTATTATAAAAATSATAADRHTPAGRSAGRFGVRFTVSRDFDRAETARAVVCFGGIGGGDDVQCWQTAGPELLAGHDVAVFVTPDWTSAQQTGTGVGELAAALAEDVHRVAELCGLELDLVTAVGYSAGCDLALAVGSALDSVERVVCVSGYAGGEFLPGCVYLALRRGRSLGQLRALLRWRKAWRGFVPRRSLDVTLAVAGRAPRRGGGTRASALASLDERVARRCTEHFLRRIPEGALRLEVCPVAGHTWPAWRESAIRLLRAGARNR</sequence>
<reference evidence="1 2" key="1">
    <citation type="submission" date="2020-04" db="EMBL/GenBank/DDBJ databases">
        <title>Phylogenetic Diversity and Antibacterial Activity against Ralstonia solanacearum of Endophytic Actinomycete Isolated from Moss.</title>
        <authorList>
            <person name="Zhuang X."/>
        </authorList>
    </citation>
    <scope>NUCLEOTIDE SEQUENCE [LARGE SCALE GENOMIC DNA]</scope>
    <source>
        <strain evidence="1 2">LD120</strain>
    </source>
</reference>
<keyword evidence="2" id="KW-1185">Reference proteome</keyword>
<comment type="caution">
    <text evidence="1">The sequence shown here is derived from an EMBL/GenBank/DDBJ whole genome shotgun (WGS) entry which is preliminary data.</text>
</comment>
<protein>
    <recommendedName>
        <fullName evidence="3">AB hydrolase-1 domain-containing protein</fullName>
    </recommendedName>
</protein>
<dbReference type="EMBL" id="JAAWWP010000008">
    <property type="protein sequence ID" value="NKI42669.1"/>
    <property type="molecule type" value="Genomic_DNA"/>
</dbReference>
<dbReference type="Gene3D" id="3.40.50.1820">
    <property type="entry name" value="alpha/beta hydrolase"/>
    <property type="match status" value="1"/>
</dbReference>
<evidence type="ECO:0000313" key="2">
    <source>
        <dbReference type="Proteomes" id="UP000772196"/>
    </source>
</evidence>
<dbReference type="Proteomes" id="UP000772196">
    <property type="component" value="Unassembled WGS sequence"/>
</dbReference>
<name>A0ABX1H2T6_9ACTN</name>
<organism evidence="1 2">
    <name type="scientific">Streptomyces physcomitrii</name>
    <dbReference type="NCBI Taxonomy" id="2724184"/>
    <lineage>
        <taxon>Bacteria</taxon>
        <taxon>Bacillati</taxon>
        <taxon>Actinomycetota</taxon>
        <taxon>Actinomycetes</taxon>
        <taxon>Kitasatosporales</taxon>
        <taxon>Streptomycetaceae</taxon>
        <taxon>Streptomyces</taxon>
    </lineage>
</organism>
<evidence type="ECO:0000313" key="1">
    <source>
        <dbReference type="EMBL" id="NKI42669.1"/>
    </source>
</evidence>